<keyword evidence="2" id="KW-0812">Transmembrane</keyword>
<protein>
    <submittedName>
        <fullName evidence="4">LITAF domain-containing protein</fullName>
    </submittedName>
</protein>
<proteinExistence type="predicted"/>
<name>A0A0K0ED02_STRER</name>
<keyword evidence="3" id="KW-1185">Reference proteome</keyword>
<evidence type="ECO:0000313" key="3">
    <source>
        <dbReference type="Proteomes" id="UP000035681"/>
    </source>
</evidence>
<accession>A0A0K0ED02</accession>
<sequence length="103" mass="11703">MNSQPLISRVPYEEKNNEPIIVYKHSEYGMQLKNIILLTIFGGFFMSCALICICFSVIICIGIIKSSCCGPIINDNISSNKNEDDDDDSEHYSSRKSKLKQKY</sequence>
<organism evidence="4">
    <name type="scientific">Strongyloides stercoralis</name>
    <name type="common">Threadworm</name>
    <dbReference type="NCBI Taxonomy" id="6248"/>
    <lineage>
        <taxon>Eukaryota</taxon>
        <taxon>Metazoa</taxon>
        <taxon>Ecdysozoa</taxon>
        <taxon>Nematoda</taxon>
        <taxon>Chromadorea</taxon>
        <taxon>Rhabditida</taxon>
        <taxon>Tylenchina</taxon>
        <taxon>Panagrolaimomorpha</taxon>
        <taxon>Strongyloidoidea</taxon>
        <taxon>Strongyloididae</taxon>
        <taxon>Strongyloides</taxon>
    </lineage>
</organism>
<evidence type="ECO:0000256" key="2">
    <source>
        <dbReference type="SAM" id="Phobius"/>
    </source>
</evidence>
<feature type="compositionally biased region" description="Basic residues" evidence="1">
    <location>
        <begin position="94"/>
        <end position="103"/>
    </location>
</feature>
<dbReference type="WBParaSite" id="TCONS_00012017.p1">
    <property type="protein sequence ID" value="TCONS_00012017.p1"/>
    <property type="gene ID" value="XLOC_007248"/>
</dbReference>
<feature type="region of interest" description="Disordered" evidence="1">
    <location>
        <begin position="78"/>
        <end position="103"/>
    </location>
</feature>
<feature type="transmembrane region" description="Helical" evidence="2">
    <location>
        <begin position="35"/>
        <end position="64"/>
    </location>
</feature>
<dbReference type="WBParaSite" id="SSTP_0000736650.1">
    <property type="protein sequence ID" value="SSTP_0000736650.1"/>
    <property type="gene ID" value="SSTP_0000736650"/>
</dbReference>
<reference evidence="4" key="1">
    <citation type="submission" date="2015-08" db="UniProtKB">
        <authorList>
            <consortium name="WormBaseParasite"/>
        </authorList>
    </citation>
    <scope>IDENTIFICATION</scope>
</reference>
<evidence type="ECO:0000256" key="1">
    <source>
        <dbReference type="SAM" id="MobiDB-lite"/>
    </source>
</evidence>
<dbReference type="Proteomes" id="UP000035681">
    <property type="component" value="Unplaced"/>
</dbReference>
<dbReference type="AlphaFoldDB" id="A0A0K0ED02"/>
<keyword evidence="2" id="KW-0472">Membrane</keyword>
<evidence type="ECO:0000313" key="4">
    <source>
        <dbReference type="WBParaSite" id="SSTP_0000736650.1"/>
    </source>
</evidence>
<keyword evidence="2" id="KW-1133">Transmembrane helix</keyword>